<protein>
    <recommendedName>
        <fullName evidence="2">Tetratricopeptide repeat protein</fullName>
    </recommendedName>
</protein>
<dbReference type="VEuPathDB" id="CryptoDB:Cvel_15675"/>
<gene>
    <name evidence="1" type="ORF">Cvel_15675</name>
</gene>
<proteinExistence type="predicted"/>
<dbReference type="InterPro" id="IPR011990">
    <property type="entry name" value="TPR-like_helical_dom_sf"/>
</dbReference>
<dbReference type="SUPFAM" id="SSF48452">
    <property type="entry name" value="TPR-like"/>
    <property type="match status" value="1"/>
</dbReference>
<dbReference type="AlphaFoldDB" id="A0A0G4F955"/>
<organism evidence="1">
    <name type="scientific">Chromera velia CCMP2878</name>
    <dbReference type="NCBI Taxonomy" id="1169474"/>
    <lineage>
        <taxon>Eukaryota</taxon>
        <taxon>Sar</taxon>
        <taxon>Alveolata</taxon>
        <taxon>Colpodellida</taxon>
        <taxon>Chromeraceae</taxon>
        <taxon>Chromera</taxon>
    </lineage>
</organism>
<evidence type="ECO:0000313" key="1">
    <source>
        <dbReference type="EMBL" id="CEM08757.1"/>
    </source>
</evidence>
<accession>A0A0G4F955</accession>
<reference evidence="1" key="1">
    <citation type="submission" date="2014-11" db="EMBL/GenBank/DDBJ databases">
        <authorList>
            <person name="Otto D Thomas"/>
            <person name="Naeem Raeece"/>
        </authorList>
    </citation>
    <scope>NUCLEOTIDE SEQUENCE</scope>
</reference>
<dbReference type="EMBL" id="CDMZ01000188">
    <property type="protein sequence ID" value="CEM08757.1"/>
    <property type="molecule type" value="Genomic_DNA"/>
</dbReference>
<sequence>MAVAGFQVTQIGLEKATNVDIRLRECLLQRLVYSLRCFSGLNGKTPAILANLPTCKDCSGDATRAILYLANSPLMRVRINNFVVVVNAQDPRLEGRNNVFHNLTVTELQAAGLNIPAQLDVMASEHTETEVELMFCSPFWLQKFYTNPLRILNPRNPSRFLCEECSGDDAFCCFGQSAKPQTCAYLRHVPVDPGSALEIKLKHKTRSALTAAGNPSPAPAASRLETARALLEQPADVARLSRCVEIAESAPQGPDRTQILTEAYTQLAGTALDQRNPRLALTMLERKQRMVRRTTAEDCWLMGRANQELGQVQKARDCFEAGTQLRTSAHQFICARELGDMCARGMLEAAEARNAYKRAGSLFTQNWPEATAQGALVFNNYADLLCDKFGHLDDAERLAKRAIELDDQNAYCHATLAEILAKKGGNRNLLRAWDSRRKAENLGGEDIRQNFQQNKWRALFQAA</sequence>
<name>A0A0G4F955_9ALVE</name>
<dbReference type="Gene3D" id="1.25.40.10">
    <property type="entry name" value="Tetratricopeptide repeat domain"/>
    <property type="match status" value="1"/>
</dbReference>
<evidence type="ECO:0008006" key="2">
    <source>
        <dbReference type="Google" id="ProtNLM"/>
    </source>
</evidence>